<evidence type="ECO:0000313" key="2">
    <source>
        <dbReference type="Proteomes" id="UP000247569"/>
    </source>
</evidence>
<protein>
    <submittedName>
        <fullName evidence="1">Antitoxin ParD1/3/4</fullName>
    </submittedName>
</protein>
<dbReference type="EMBL" id="QJKF01000008">
    <property type="protein sequence ID" value="PXX61456.1"/>
    <property type="molecule type" value="Genomic_DNA"/>
</dbReference>
<keyword evidence="2" id="KW-1185">Reference proteome</keyword>
<dbReference type="AlphaFoldDB" id="A0A318KJJ9"/>
<dbReference type="Proteomes" id="UP000247569">
    <property type="component" value="Unassembled WGS sequence"/>
</dbReference>
<accession>A0A318KJJ9</accession>
<sequence>MSSTIAFRATDADRELVQQLAEPGETASDVLRRALRVLERERWHEEMQNAADRIVASGENLADEPDAW</sequence>
<proteinExistence type="predicted"/>
<comment type="caution">
    <text evidence="1">The sequence shown here is derived from an EMBL/GenBank/DDBJ whole genome shotgun (WGS) entry which is preliminary data.</text>
</comment>
<dbReference type="RefSeq" id="WP_040740371.1">
    <property type="nucleotide sequence ID" value="NZ_QJKF01000008.1"/>
</dbReference>
<name>A0A318KJJ9_9NOCA</name>
<gene>
    <name evidence="1" type="ORF">DFR70_10814</name>
</gene>
<reference evidence="1 2" key="1">
    <citation type="submission" date="2018-05" db="EMBL/GenBank/DDBJ databases">
        <title>Genomic Encyclopedia of Type Strains, Phase IV (KMG-IV): sequencing the most valuable type-strain genomes for metagenomic binning, comparative biology and taxonomic classification.</title>
        <authorList>
            <person name="Goeker M."/>
        </authorList>
    </citation>
    <scope>NUCLEOTIDE SEQUENCE [LARGE SCALE GENOMIC DNA]</scope>
    <source>
        <strain evidence="1 2">DSM 44704</strain>
    </source>
</reference>
<organism evidence="1 2">
    <name type="scientific">Nocardia tenerifensis</name>
    <dbReference type="NCBI Taxonomy" id="228006"/>
    <lineage>
        <taxon>Bacteria</taxon>
        <taxon>Bacillati</taxon>
        <taxon>Actinomycetota</taxon>
        <taxon>Actinomycetes</taxon>
        <taxon>Mycobacteriales</taxon>
        <taxon>Nocardiaceae</taxon>
        <taxon>Nocardia</taxon>
    </lineage>
</organism>
<evidence type="ECO:0000313" key="1">
    <source>
        <dbReference type="EMBL" id="PXX61456.1"/>
    </source>
</evidence>